<dbReference type="Proteomes" id="UP000887565">
    <property type="component" value="Unplaced"/>
</dbReference>
<evidence type="ECO:0000313" key="2">
    <source>
        <dbReference type="WBParaSite" id="nRc.2.0.1.t40205-RA"/>
    </source>
</evidence>
<proteinExistence type="predicted"/>
<accession>A0A915KQ51</accession>
<dbReference type="WBParaSite" id="nRc.2.0.1.t40205-RA">
    <property type="protein sequence ID" value="nRc.2.0.1.t40205-RA"/>
    <property type="gene ID" value="nRc.2.0.1.g40205"/>
</dbReference>
<reference evidence="2" key="1">
    <citation type="submission" date="2022-11" db="UniProtKB">
        <authorList>
            <consortium name="WormBaseParasite"/>
        </authorList>
    </citation>
    <scope>IDENTIFICATION</scope>
</reference>
<name>A0A915KQ51_ROMCU</name>
<dbReference type="AlphaFoldDB" id="A0A915KQ51"/>
<keyword evidence="1" id="KW-1185">Reference proteome</keyword>
<protein>
    <submittedName>
        <fullName evidence="2">Uncharacterized protein</fullName>
    </submittedName>
</protein>
<evidence type="ECO:0000313" key="1">
    <source>
        <dbReference type="Proteomes" id="UP000887565"/>
    </source>
</evidence>
<sequence length="74" mass="8260">MDNIISFTITEQLTAKYNANHAKLNIGVVLGSNYNFDPHQDHQLSDNAGIIPTKLLLWMSDLLKDGDDTMTETP</sequence>
<organism evidence="1 2">
    <name type="scientific">Romanomermis culicivorax</name>
    <name type="common">Nematode worm</name>
    <dbReference type="NCBI Taxonomy" id="13658"/>
    <lineage>
        <taxon>Eukaryota</taxon>
        <taxon>Metazoa</taxon>
        <taxon>Ecdysozoa</taxon>
        <taxon>Nematoda</taxon>
        <taxon>Enoplea</taxon>
        <taxon>Dorylaimia</taxon>
        <taxon>Mermithida</taxon>
        <taxon>Mermithoidea</taxon>
        <taxon>Mermithidae</taxon>
        <taxon>Romanomermis</taxon>
    </lineage>
</organism>